<sequence>MHKQYQDDIDEKIFCDSWSKVSDAIEHLALCISENYVKEILDQIRLLKARTLSPVEYTDALQEINRWLRDKNDVKFLDISISPAEAYIVPGKNHRIQCTVSGEPTATSIEWWFTPNGGNQQSLNIGGRDGKYTGGCTQNPSLTIKNLQPVDAGSYACYASNDDGTFSCNHPSVLKYRLQLKRTLSPARITEFSTVSGEPTATSIEWWFTPNGGNQQSLNIGGRDGKYTGGCTQNPFLTIKNLQPVDAGSYACYASNDDGTFSCNHPSVLKYRRERGGNYVETDSYKDIDGMRVKGKTERKSAVSYSLLVYASLRGSISLGQEYSE</sequence>
<dbReference type="InterPro" id="IPR007110">
    <property type="entry name" value="Ig-like_dom"/>
</dbReference>
<dbReference type="PANTHER" id="PTHR44170">
    <property type="entry name" value="PROTEIN SIDEKICK"/>
    <property type="match status" value="1"/>
</dbReference>
<dbReference type="Proteomes" id="UP000683360">
    <property type="component" value="Unassembled WGS sequence"/>
</dbReference>
<name>A0A8S3VF33_MYTED</name>
<comment type="caution">
    <text evidence="4">The sequence shown here is derived from an EMBL/GenBank/DDBJ whole genome shotgun (WGS) entry which is preliminary data.</text>
</comment>
<feature type="domain" description="Ig-like" evidence="3">
    <location>
        <begin position="171"/>
        <end position="262"/>
    </location>
</feature>
<reference evidence="4" key="1">
    <citation type="submission" date="2021-03" db="EMBL/GenBank/DDBJ databases">
        <authorList>
            <person name="Bekaert M."/>
        </authorList>
    </citation>
    <scope>NUCLEOTIDE SEQUENCE</scope>
</reference>
<dbReference type="SUPFAM" id="SSF48726">
    <property type="entry name" value="Immunoglobulin"/>
    <property type="match status" value="2"/>
</dbReference>
<dbReference type="PANTHER" id="PTHR44170:SF6">
    <property type="entry name" value="CONTACTIN"/>
    <property type="match status" value="1"/>
</dbReference>
<dbReference type="InterPro" id="IPR003599">
    <property type="entry name" value="Ig_sub"/>
</dbReference>
<dbReference type="AlphaFoldDB" id="A0A8S3VF33"/>
<dbReference type="PROSITE" id="PS50835">
    <property type="entry name" value="IG_LIKE"/>
    <property type="match status" value="2"/>
</dbReference>
<accession>A0A8S3VF33</accession>
<dbReference type="GO" id="GO:0016020">
    <property type="term" value="C:membrane"/>
    <property type="evidence" value="ECO:0007669"/>
    <property type="project" value="UniProtKB-SubCell"/>
</dbReference>
<dbReference type="GO" id="GO:0098609">
    <property type="term" value="P:cell-cell adhesion"/>
    <property type="evidence" value="ECO:0007669"/>
    <property type="project" value="TreeGrafter"/>
</dbReference>
<dbReference type="SMART" id="SM00409">
    <property type="entry name" value="IG"/>
    <property type="match status" value="2"/>
</dbReference>
<keyword evidence="1" id="KW-0677">Repeat</keyword>
<evidence type="ECO:0000313" key="4">
    <source>
        <dbReference type="EMBL" id="CAG2254837.1"/>
    </source>
</evidence>
<dbReference type="EMBL" id="CAJPWZ010003255">
    <property type="protein sequence ID" value="CAG2254837.1"/>
    <property type="molecule type" value="Genomic_DNA"/>
</dbReference>
<feature type="domain" description="Ig-like" evidence="3">
    <location>
        <begin position="77"/>
        <end position="167"/>
    </location>
</feature>
<keyword evidence="2" id="KW-1015">Disulfide bond</keyword>
<dbReference type="InterPro" id="IPR013783">
    <property type="entry name" value="Ig-like_fold"/>
</dbReference>
<proteinExistence type="predicted"/>
<keyword evidence="5" id="KW-1185">Reference proteome</keyword>
<dbReference type="Pfam" id="PF13927">
    <property type="entry name" value="Ig_3"/>
    <property type="match status" value="1"/>
</dbReference>
<gene>
    <name evidence="4" type="ORF">MEDL_66295</name>
</gene>
<dbReference type="InterPro" id="IPR036179">
    <property type="entry name" value="Ig-like_dom_sf"/>
</dbReference>
<evidence type="ECO:0000259" key="3">
    <source>
        <dbReference type="PROSITE" id="PS50835"/>
    </source>
</evidence>
<evidence type="ECO:0000256" key="2">
    <source>
        <dbReference type="ARBA" id="ARBA00023157"/>
    </source>
</evidence>
<dbReference type="SMART" id="SM00408">
    <property type="entry name" value="IGc2"/>
    <property type="match status" value="2"/>
</dbReference>
<dbReference type="InterPro" id="IPR003598">
    <property type="entry name" value="Ig_sub2"/>
</dbReference>
<evidence type="ECO:0000313" key="5">
    <source>
        <dbReference type="Proteomes" id="UP000683360"/>
    </source>
</evidence>
<protein>
    <recommendedName>
        <fullName evidence="3">Ig-like domain-containing protein</fullName>
    </recommendedName>
</protein>
<organism evidence="4 5">
    <name type="scientific">Mytilus edulis</name>
    <name type="common">Blue mussel</name>
    <dbReference type="NCBI Taxonomy" id="6550"/>
    <lineage>
        <taxon>Eukaryota</taxon>
        <taxon>Metazoa</taxon>
        <taxon>Spiralia</taxon>
        <taxon>Lophotrochozoa</taxon>
        <taxon>Mollusca</taxon>
        <taxon>Bivalvia</taxon>
        <taxon>Autobranchia</taxon>
        <taxon>Pteriomorphia</taxon>
        <taxon>Mytilida</taxon>
        <taxon>Mytiloidea</taxon>
        <taxon>Mytilidae</taxon>
        <taxon>Mytilinae</taxon>
        <taxon>Mytilus</taxon>
    </lineage>
</organism>
<dbReference type="Gene3D" id="2.60.40.10">
    <property type="entry name" value="Immunoglobulins"/>
    <property type="match status" value="2"/>
</dbReference>
<evidence type="ECO:0000256" key="1">
    <source>
        <dbReference type="ARBA" id="ARBA00022737"/>
    </source>
</evidence>